<dbReference type="Pfam" id="PF00805">
    <property type="entry name" value="Pentapeptide"/>
    <property type="match status" value="2"/>
</dbReference>
<name>A0A329MQ37_9BACL</name>
<dbReference type="PANTHER" id="PTHR14136">
    <property type="entry name" value="BTB_POZ DOMAIN-CONTAINING PROTEIN KCTD9"/>
    <property type="match status" value="1"/>
</dbReference>
<dbReference type="PANTHER" id="PTHR14136:SF17">
    <property type="entry name" value="BTB_POZ DOMAIN-CONTAINING PROTEIN KCTD9"/>
    <property type="match status" value="1"/>
</dbReference>
<evidence type="ECO:0000313" key="2">
    <source>
        <dbReference type="Proteomes" id="UP000250369"/>
    </source>
</evidence>
<evidence type="ECO:0000313" key="1">
    <source>
        <dbReference type="EMBL" id="RAV20853.1"/>
    </source>
</evidence>
<dbReference type="InterPro" id="IPR001646">
    <property type="entry name" value="5peptide_repeat"/>
</dbReference>
<accession>A0A329MQ37</accession>
<keyword evidence="2" id="KW-1185">Reference proteome</keyword>
<sequence length="155" mass="17130">METITYQNLGVIDLKLENEKNTLTAVNSEVINSDFKNCNLSGMAIQCCNLSGMKMNDVNLTGLSISDANLSELKIDGAQWGGAFFRWIGYGNQNQPDVEHNKQPVQFSNCNLQQGSFTDCNLSNVRLENCDITGLVINGVDIELLLKQHASNEQK</sequence>
<organism evidence="1 2">
    <name type="scientific">Paenibacillus contaminans</name>
    <dbReference type="NCBI Taxonomy" id="450362"/>
    <lineage>
        <taxon>Bacteria</taxon>
        <taxon>Bacillati</taxon>
        <taxon>Bacillota</taxon>
        <taxon>Bacilli</taxon>
        <taxon>Bacillales</taxon>
        <taxon>Paenibacillaceae</taxon>
        <taxon>Paenibacillus</taxon>
    </lineage>
</organism>
<comment type="caution">
    <text evidence="1">The sequence shown here is derived from an EMBL/GenBank/DDBJ whole genome shotgun (WGS) entry which is preliminary data.</text>
</comment>
<protein>
    <submittedName>
        <fullName evidence="1">Pentapeptide repeat-containing protein</fullName>
    </submittedName>
</protein>
<dbReference type="Gene3D" id="2.160.20.80">
    <property type="entry name" value="E3 ubiquitin-protein ligase SopA"/>
    <property type="match status" value="1"/>
</dbReference>
<dbReference type="OrthoDB" id="9786032at2"/>
<dbReference type="InterPro" id="IPR051082">
    <property type="entry name" value="Pentapeptide-BTB/POZ_domain"/>
</dbReference>
<dbReference type="AlphaFoldDB" id="A0A329MQ37"/>
<gene>
    <name evidence="1" type="ORF">DQG23_12225</name>
</gene>
<dbReference type="RefSeq" id="WP_113031132.1">
    <property type="nucleotide sequence ID" value="NZ_QMFB01000006.1"/>
</dbReference>
<dbReference type="Proteomes" id="UP000250369">
    <property type="component" value="Unassembled WGS sequence"/>
</dbReference>
<dbReference type="EMBL" id="QMFB01000006">
    <property type="protein sequence ID" value="RAV20853.1"/>
    <property type="molecule type" value="Genomic_DNA"/>
</dbReference>
<reference evidence="1 2" key="1">
    <citation type="journal article" date="2009" name="Int. J. Syst. Evol. Microbiol.">
        <title>Paenibacillus contaminans sp. nov., isolated from a contaminated laboratory plate.</title>
        <authorList>
            <person name="Chou J.H."/>
            <person name="Lee J.H."/>
            <person name="Lin M.C."/>
            <person name="Chang P.S."/>
            <person name="Arun A.B."/>
            <person name="Young C.C."/>
            <person name="Chen W.M."/>
        </authorList>
    </citation>
    <scope>NUCLEOTIDE SEQUENCE [LARGE SCALE GENOMIC DNA]</scope>
    <source>
        <strain evidence="1 2">CKOBP-6</strain>
    </source>
</reference>
<dbReference type="SUPFAM" id="SSF141571">
    <property type="entry name" value="Pentapeptide repeat-like"/>
    <property type="match status" value="1"/>
</dbReference>
<proteinExistence type="predicted"/>